<dbReference type="CDD" id="cd20746">
    <property type="entry name" value="FIX_Ntox15_NUC_DUF4112_RhsA-like"/>
    <property type="match status" value="1"/>
</dbReference>
<gene>
    <name evidence="5" type="ORF">CKQ53_03110</name>
</gene>
<sequence>MEQTKSATLLSSEEAASQNFSTDNKISGGCVKCGCEVLIYYHYDTGKPVPNAPFVLTDSNQHVIEGKTDQNGLCLIYDMGCGTFDLLLDEGSDTFEPKETVKNNPVMQSNPAYAAIAGEYFALFLLLHKQGLVEYDASSSSDRYVDVDGAGLFTSIPPEYRKAYDRFWELDEKINAGSLELRRAVNKIQHSLAAEVADKGEGGNAAIMLFCQIILGCIPVVGQAMDAYSIGEWCWDTYEEPVLLEDKLHVAEGVLNVIGLVPGLGDAMKVSGKAILKALKKVAPEEIQFAMKIIRKLSDGNLVKGISKMRAELSVYGQKALKLLEDMKAALQKALKSSADDGWIVALMKDRFHKMVDFLDKLYKTFSDTVAYIERKFDEFIPHVVTRKAGSARSKGSVAEAAEAPKTAPHAESRAGEPARAESAPNKPASENAAGDSTVPSSKKPTSKKSEGAGEDASSGAKSEPAPAEKKANATPEGSESINAGSSKEPKPDKTSQKKKADEAEGKCDANSNKCHKEGEPVDMATGFVVDWRTDFEVSGLLPLTMKRYYRSGGERKPGLLGALWRSNWDMCLELEQGVVTLTDGEFNQSTFVLPDEGEFLRSQANPEWRLSRQQGQLVLIHCDGLRYRFEHAMGKRLLLTSITDRVGHEISLLWERGVLRWIELPDRRLVHVETEKRRITQLTLCDAQRQPLQTLARYTWDQHGFLLSVRAGDGRNFDYRYSPEGWLLRWNDLAHTWVEHTYDEKGRSIQDRSSEGFWPGRFEYDDENLTSHYHSGFGGVVSYTRNERNYILCKRTADGGETHYEWQQSLLVAETDPLGNRTEYEHNDWGQITAVTLPDGAVHRYDYDDDGQLLAYTNPLGHVWQYQRNAQGQVVEVNDPEGREWLQSYTEQGLLATVIGPDGVLQRYHYNPQGFVSAIETDNLPAVRFFYDAQDRLTERHIARESGTQIRRWEYEGARQAPVRVVYEDGSATHFGYDVEGNLTSVLDALGQQHQFRYGAFDNLLESTDPLGATVRYHYNTEAEFAGVTNSHGDAWTYSFDECGRLSEERHYDGRVYRYAYDVAGRLTCRTAPDGSQQGYTHDALGRVTEVQCLTAEGATESVTTLDYDIAGRLLRASNADACVEYAYNRSGQVISERVNGQEILSDYDASGYRAQVNGLLAPLQQQWQSGRLSALGVGSHQALSFSHTDAGQESLRSNGAGFALSQSWSETGLLERQTLVNGGGSEPHHLERRYRYDVLDRLVGIKDAHWGEQDFRLNGNGQVTAERRNGRWRQAKLFGYDSEQNLCEVSEIIAASGVPLSVSQAVSEGQRRYDGAGRIVERGDVRYEYDACGRLSRKREVRAGFRPKETRYEWDTQDRLRRVSLPDGARWRYGYDAFGRRVSKVREGQVASLQSVSKVQYQWDGDQLVGQVQYYADGTPAREVQWVYEPGSFRPLAQVERKGEETRLHYVVTDVAGTARELCSETGEVHWRGEQGLWNGHREDRLPVGLKRYLGDAANEEVYCELRYQGQIYDAETGLYYNRHRYYDADSGQYISPDPIGLAGGLRPQGYVHNPLEWVDPFGLDKKAGKEVPERGYHNETYAPKPVKPEDAVDKWDEFLGPGPHTNTHPRTGEIDSDRIVSADGKRSIRYGNHEMGSKPTKHHYHEETWTHDTENNVMNVDNLVVRVPFKK</sequence>
<dbReference type="InterPro" id="IPR031325">
    <property type="entry name" value="RHS_repeat"/>
</dbReference>
<accession>A0AAD0SF63</accession>
<dbReference type="Proteomes" id="UP000263881">
    <property type="component" value="Chromosome"/>
</dbReference>
<evidence type="ECO:0000313" key="5">
    <source>
        <dbReference type="EMBL" id="AXW86066.1"/>
    </source>
</evidence>
<dbReference type="PANTHER" id="PTHR32305">
    <property type="match status" value="1"/>
</dbReference>
<protein>
    <recommendedName>
        <fullName evidence="7">Type IV secretion protein Rhs</fullName>
    </recommendedName>
</protein>
<dbReference type="Pfam" id="PF05593">
    <property type="entry name" value="RHS_repeat"/>
    <property type="match status" value="2"/>
</dbReference>
<dbReference type="Pfam" id="PF25023">
    <property type="entry name" value="TEN_YD-shell"/>
    <property type="match status" value="2"/>
</dbReference>
<evidence type="ECO:0008006" key="7">
    <source>
        <dbReference type="Google" id="ProtNLM"/>
    </source>
</evidence>
<feature type="compositionally biased region" description="Basic and acidic residues" evidence="2">
    <location>
        <begin position="488"/>
        <end position="508"/>
    </location>
</feature>
<dbReference type="Pfam" id="PF20148">
    <property type="entry name" value="DUF6531"/>
    <property type="match status" value="1"/>
</dbReference>
<evidence type="ECO:0000259" key="4">
    <source>
        <dbReference type="Pfam" id="PF25023"/>
    </source>
</evidence>
<dbReference type="InterPro" id="IPR050708">
    <property type="entry name" value="T6SS_VgrG/RHS"/>
</dbReference>
<keyword evidence="6" id="KW-1185">Reference proteome</keyword>
<evidence type="ECO:0000259" key="3">
    <source>
        <dbReference type="Pfam" id="PF20148"/>
    </source>
</evidence>
<dbReference type="PANTHER" id="PTHR32305:SF15">
    <property type="entry name" value="PROTEIN RHSA-RELATED"/>
    <property type="match status" value="1"/>
</dbReference>
<reference evidence="5 6" key="1">
    <citation type="submission" date="2017-08" db="EMBL/GenBank/DDBJ databases">
        <title>Comparative genomics of bacteria isolated from necrotic lesions of AOD affected trees.</title>
        <authorList>
            <person name="Doonan J."/>
            <person name="Denman S."/>
            <person name="McDonald J.E."/>
        </authorList>
    </citation>
    <scope>NUCLEOTIDE SEQUENCE [LARGE SCALE GENOMIC DNA]</scope>
    <source>
        <strain evidence="5 6">477</strain>
    </source>
</reference>
<organism evidence="5 6">
    <name type="scientific">Lonsdalea britannica</name>
    <dbReference type="NCBI Taxonomy" id="1082704"/>
    <lineage>
        <taxon>Bacteria</taxon>
        <taxon>Pseudomonadati</taxon>
        <taxon>Pseudomonadota</taxon>
        <taxon>Gammaproteobacteria</taxon>
        <taxon>Enterobacterales</taxon>
        <taxon>Pectobacteriaceae</taxon>
        <taxon>Lonsdalea</taxon>
    </lineage>
</organism>
<feature type="region of interest" description="Disordered" evidence="2">
    <location>
        <begin position="388"/>
        <end position="520"/>
    </location>
</feature>
<dbReference type="InterPro" id="IPR045351">
    <property type="entry name" value="DUF6531"/>
</dbReference>
<dbReference type="Gene3D" id="2.180.10.10">
    <property type="entry name" value="RHS repeat-associated core"/>
    <property type="match status" value="1"/>
</dbReference>
<dbReference type="KEGG" id="lbq:CKQ53_03110"/>
<evidence type="ECO:0000256" key="1">
    <source>
        <dbReference type="ARBA" id="ARBA00022737"/>
    </source>
</evidence>
<feature type="domain" description="Teneurin-like YD-shell" evidence="4">
    <location>
        <begin position="910"/>
        <end position="1062"/>
    </location>
</feature>
<dbReference type="EMBL" id="CP023009">
    <property type="protein sequence ID" value="AXW86066.1"/>
    <property type="molecule type" value="Genomic_DNA"/>
</dbReference>
<keyword evidence="1" id="KW-0677">Repeat</keyword>
<dbReference type="InterPro" id="IPR006530">
    <property type="entry name" value="YD"/>
</dbReference>
<dbReference type="NCBIfam" id="TIGR03696">
    <property type="entry name" value="Rhs_assc_core"/>
    <property type="match status" value="1"/>
</dbReference>
<evidence type="ECO:0000256" key="2">
    <source>
        <dbReference type="SAM" id="MobiDB-lite"/>
    </source>
</evidence>
<evidence type="ECO:0000313" key="6">
    <source>
        <dbReference type="Proteomes" id="UP000263881"/>
    </source>
</evidence>
<feature type="compositionally biased region" description="Basic and acidic residues" evidence="2">
    <location>
        <begin position="409"/>
        <end position="420"/>
    </location>
</feature>
<dbReference type="InterPro" id="IPR056823">
    <property type="entry name" value="TEN-like_YD-shell"/>
</dbReference>
<dbReference type="InterPro" id="IPR022385">
    <property type="entry name" value="Rhs_assc_core"/>
</dbReference>
<name>A0AAD0SF63_9GAMM</name>
<dbReference type="InterPro" id="IPR049802">
    <property type="entry name" value="RhsC-like_FIX"/>
</dbReference>
<feature type="domain" description="Teneurin-like YD-shell" evidence="4">
    <location>
        <begin position="1259"/>
        <end position="1540"/>
    </location>
</feature>
<dbReference type="NCBIfam" id="TIGR01643">
    <property type="entry name" value="YD_repeat_2x"/>
    <property type="match status" value="7"/>
</dbReference>
<proteinExistence type="predicted"/>
<feature type="domain" description="DUF6531" evidence="3">
    <location>
        <begin position="519"/>
        <end position="592"/>
    </location>
</feature>
<dbReference type="RefSeq" id="WP_094118049.1">
    <property type="nucleotide sequence ID" value="NZ_CP023009.1"/>
</dbReference>